<organism evidence="11">
    <name type="scientific">viral metagenome</name>
    <dbReference type="NCBI Taxonomy" id="1070528"/>
    <lineage>
        <taxon>unclassified sequences</taxon>
        <taxon>metagenomes</taxon>
        <taxon>organismal metagenomes</taxon>
    </lineage>
</organism>
<sequence>MQGKLELIIGNMFSGKSTELIRRINTTKSINKNILVINYSLDNRYSSQNEISTHDLQKMKCLKVSFIKDSFDLVNDYDSIFIDEGQFFPDLYDSVIMLVEKFNKHVIVSGLDGDSNRSVFGDMIRLIPMCDTVDKLRAYCNKCNDGTYGPFTKKISGSPSELLDIGGSDKYIPVCRKHFN</sequence>
<dbReference type="SUPFAM" id="SSF52540">
    <property type="entry name" value="P-loop containing nucleoside triphosphate hydrolases"/>
    <property type="match status" value="1"/>
</dbReference>
<evidence type="ECO:0000256" key="9">
    <source>
        <dbReference type="ARBA" id="ARBA00022840"/>
    </source>
</evidence>
<proteinExistence type="inferred from homology"/>
<evidence type="ECO:0000256" key="4">
    <source>
        <dbReference type="ARBA" id="ARBA00022679"/>
    </source>
</evidence>
<evidence type="ECO:0000256" key="7">
    <source>
        <dbReference type="ARBA" id="ARBA00022777"/>
    </source>
</evidence>
<keyword evidence="8" id="KW-0862">Zinc</keyword>
<dbReference type="GO" id="GO:0046872">
    <property type="term" value="F:metal ion binding"/>
    <property type="evidence" value="ECO:0007669"/>
    <property type="project" value="UniProtKB-KW"/>
</dbReference>
<comment type="similarity">
    <text evidence="1">Belongs to the thymidine kinase family.</text>
</comment>
<dbReference type="Gene3D" id="3.30.60.20">
    <property type="match status" value="1"/>
</dbReference>
<keyword evidence="3" id="KW-0237">DNA synthesis</keyword>
<dbReference type="Pfam" id="PF00265">
    <property type="entry name" value="TK"/>
    <property type="match status" value="1"/>
</dbReference>
<dbReference type="EMBL" id="MN740136">
    <property type="protein sequence ID" value="QHT89139.1"/>
    <property type="molecule type" value="Genomic_DNA"/>
</dbReference>
<keyword evidence="9" id="KW-0067">ATP-binding</keyword>
<dbReference type="InterPro" id="IPR027417">
    <property type="entry name" value="P-loop_NTPase"/>
</dbReference>
<dbReference type="GO" id="GO:0071897">
    <property type="term" value="P:DNA biosynthetic process"/>
    <property type="evidence" value="ECO:0007669"/>
    <property type="project" value="UniProtKB-KW"/>
</dbReference>
<reference evidence="11" key="1">
    <citation type="journal article" date="2020" name="Nature">
        <title>Giant virus diversity and host interactions through global metagenomics.</title>
        <authorList>
            <person name="Schulz F."/>
            <person name="Roux S."/>
            <person name="Paez-Espino D."/>
            <person name="Jungbluth S."/>
            <person name="Walsh D.A."/>
            <person name="Denef V.J."/>
            <person name="McMahon K.D."/>
            <person name="Konstantinidis K.T."/>
            <person name="Eloe-Fadrosh E.A."/>
            <person name="Kyrpides N.C."/>
            <person name="Woyke T."/>
        </authorList>
    </citation>
    <scope>NUCLEOTIDE SEQUENCE</scope>
    <source>
        <strain evidence="11">GVMAG-M-3300023184-53</strain>
    </source>
</reference>
<dbReference type="PANTHER" id="PTHR11441">
    <property type="entry name" value="THYMIDINE KINASE"/>
    <property type="match status" value="1"/>
</dbReference>
<dbReference type="EC" id="2.7.1.21" evidence="2"/>
<dbReference type="PROSITE" id="PS00603">
    <property type="entry name" value="TK_CELLULAR_TYPE"/>
    <property type="match status" value="1"/>
</dbReference>
<dbReference type="PANTHER" id="PTHR11441:SF0">
    <property type="entry name" value="THYMIDINE KINASE, CYTOSOLIC"/>
    <property type="match status" value="1"/>
</dbReference>
<keyword evidence="7" id="KW-0418">Kinase</keyword>
<dbReference type="GO" id="GO:0046104">
    <property type="term" value="P:thymidine metabolic process"/>
    <property type="evidence" value="ECO:0007669"/>
    <property type="project" value="TreeGrafter"/>
</dbReference>
<dbReference type="InterPro" id="IPR001267">
    <property type="entry name" value="Thymidine_kinase"/>
</dbReference>
<keyword evidence="4" id="KW-0808">Transferase</keyword>
<evidence type="ECO:0000256" key="6">
    <source>
        <dbReference type="ARBA" id="ARBA00022741"/>
    </source>
</evidence>
<comment type="catalytic activity">
    <reaction evidence="10">
        <text>thymidine + ATP = dTMP + ADP + H(+)</text>
        <dbReference type="Rhea" id="RHEA:19129"/>
        <dbReference type="ChEBI" id="CHEBI:15378"/>
        <dbReference type="ChEBI" id="CHEBI:17748"/>
        <dbReference type="ChEBI" id="CHEBI:30616"/>
        <dbReference type="ChEBI" id="CHEBI:63528"/>
        <dbReference type="ChEBI" id="CHEBI:456216"/>
        <dbReference type="EC" id="2.7.1.21"/>
    </reaction>
</comment>
<dbReference type="FunFam" id="3.40.50.300:FF:000948">
    <property type="entry name" value="Thymidine kinase"/>
    <property type="match status" value="1"/>
</dbReference>
<evidence type="ECO:0000256" key="2">
    <source>
        <dbReference type="ARBA" id="ARBA00012118"/>
    </source>
</evidence>
<dbReference type="GO" id="GO:0005524">
    <property type="term" value="F:ATP binding"/>
    <property type="evidence" value="ECO:0007669"/>
    <property type="project" value="UniProtKB-KW"/>
</dbReference>
<evidence type="ECO:0000313" key="11">
    <source>
        <dbReference type="EMBL" id="QHT89139.1"/>
    </source>
</evidence>
<accession>A0A6C0I8Q8</accession>
<dbReference type="Gene3D" id="3.40.50.300">
    <property type="entry name" value="P-loop containing nucleotide triphosphate hydrolases"/>
    <property type="match status" value="1"/>
</dbReference>
<keyword evidence="6" id="KW-0547">Nucleotide-binding</keyword>
<evidence type="ECO:0000256" key="5">
    <source>
        <dbReference type="ARBA" id="ARBA00022723"/>
    </source>
</evidence>
<evidence type="ECO:0000256" key="8">
    <source>
        <dbReference type="ARBA" id="ARBA00022833"/>
    </source>
</evidence>
<keyword evidence="5" id="KW-0479">Metal-binding</keyword>
<evidence type="ECO:0000256" key="1">
    <source>
        <dbReference type="ARBA" id="ARBA00007587"/>
    </source>
</evidence>
<dbReference type="InterPro" id="IPR020633">
    <property type="entry name" value="Thymidine_kinase_CS"/>
</dbReference>
<dbReference type="GO" id="GO:0004797">
    <property type="term" value="F:thymidine kinase activity"/>
    <property type="evidence" value="ECO:0007669"/>
    <property type="project" value="UniProtKB-EC"/>
</dbReference>
<name>A0A6C0I8Q8_9ZZZZ</name>
<evidence type="ECO:0000256" key="3">
    <source>
        <dbReference type="ARBA" id="ARBA00022634"/>
    </source>
</evidence>
<dbReference type="PIRSF" id="PIRSF035805">
    <property type="entry name" value="TK_cell"/>
    <property type="match status" value="1"/>
</dbReference>
<dbReference type="AlphaFoldDB" id="A0A6C0I8Q8"/>
<protein>
    <recommendedName>
        <fullName evidence="2">thymidine kinase</fullName>
        <ecNumber evidence="2">2.7.1.21</ecNumber>
    </recommendedName>
</protein>
<evidence type="ECO:0000256" key="10">
    <source>
        <dbReference type="ARBA" id="ARBA00048254"/>
    </source>
</evidence>